<evidence type="ECO:0000256" key="2">
    <source>
        <dbReference type="SAM" id="Phobius"/>
    </source>
</evidence>
<keyword evidence="2" id="KW-0812">Transmembrane</keyword>
<feature type="transmembrane region" description="Helical" evidence="2">
    <location>
        <begin position="72"/>
        <end position="92"/>
    </location>
</feature>
<dbReference type="EMBL" id="AP008232">
    <property type="protein sequence ID" value="BAE73749.1"/>
    <property type="molecule type" value="Genomic_DNA"/>
</dbReference>
<organism evidence="3 4">
    <name type="scientific">Sodalis glossinidius (strain morsitans)</name>
    <dbReference type="NCBI Taxonomy" id="343509"/>
    <lineage>
        <taxon>Bacteria</taxon>
        <taxon>Pseudomonadati</taxon>
        <taxon>Pseudomonadota</taxon>
        <taxon>Gammaproteobacteria</taxon>
        <taxon>Enterobacterales</taxon>
        <taxon>Bruguierivoracaceae</taxon>
        <taxon>Sodalis</taxon>
    </lineage>
</organism>
<accession>Q2NVS6</accession>
<feature type="compositionally biased region" description="Acidic residues" evidence="1">
    <location>
        <begin position="30"/>
        <end position="51"/>
    </location>
</feature>
<dbReference type="Pfam" id="PF10743">
    <property type="entry name" value="Phage_Cox"/>
    <property type="match status" value="1"/>
</dbReference>
<feature type="region of interest" description="Disordered" evidence="1">
    <location>
        <begin position="26"/>
        <end position="64"/>
    </location>
</feature>
<dbReference type="InterPro" id="IPR038147">
    <property type="entry name" value="Cox_sf"/>
</dbReference>
<dbReference type="InterPro" id="IPR019679">
    <property type="entry name" value="Phage_P2_Cox"/>
</dbReference>
<dbReference type="Gene3D" id="6.10.200.10">
    <property type="entry name" value="Regulatory phage protein Cox"/>
    <property type="match status" value="1"/>
</dbReference>
<proteinExistence type="predicted"/>
<dbReference type="KEGG" id="sgl:SG0474"/>
<evidence type="ECO:0000313" key="4">
    <source>
        <dbReference type="Proteomes" id="UP000001932"/>
    </source>
</evidence>
<evidence type="ECO:0000256" key="1">
    <source>
        <dbReference type="SAM" id="MobiDB-lite"/>
    </source>
</evidence>
<dbReference type="AlphaFoldDB" id="Q2NVS6"/>
<keyword evidence="2" id="KW-1133">Transmembrane helix</keyword>
<gene>
    <name evidence="3" type="ordered locus">SG0474</name>
</gene>
<evidence type="ECO:0008006" key="5">
    <source>
        <dbReference type="Google" id="ProtNLM"/>
    </source>
</evidence>
<evidence type="ECO:0000313" key="3">
    <source>
        <dbReference type="EMBL" id="BAE73749.1"/>
    </source>
</evidence>
<keyword evidence="2" id="KW-0472">Membrane</keyword>
<name>Q2NVS6_SODGM</name>
<dbReference type="eggNOG" id="ENOG5032XTH">
    <property type="taxonomic scope" value="Bacteria"/>
</dbReference>
<dbReference type="Proteomes" id="UP000001932">
    <property type="component" value="Chromosome"/>
</dbReference>
<protein>
    <recommendedName>
        <fullName evidence="5">Regulatory phage protein cox</fullName>
    </recommendedName>
</protein>
<sequence length="150" mass="16824">MHPLGGYQMEPTLSAEALIRTITEQIADHDEQDDEEMDISSETDEDEEESQLDQSVGKAHKKKKEVTYDGPISALVTVALFALYVGYTAAAVRKMCQRGMLPAHQMKQPDKPNGKGTWYINRARWDKLAEILPDLEPPARMALLGRLLDV</sequence>
<reference evidence="3 4" key="1">
    <citation type="journal article" date="2006" name="Genome Res.">
        <title>Massive genome erosion and functional adaptations provide insights into the symbiotic lifestyle of Sodalis glossinidius in the tsetse host.</title>
        <authorList>
            <person name="Toh H."/>
            <person name="Weiss B.L."/>
            <person name="Perkin S.A.H."/>
            <person name="Yamashita A."/>
            <person name="Oshima K."/>
            <person name="Hattori M."/>
            <person name="Aksoy S."/>
        </authorList>
    </citation>
    <scope>NUCLEOTIDE SEQUENCE [LARGE SCALE GENOMIC DNA]</scope>
    <source>
        <strain evidence="4">morsitans</strain>
    </source>
</reference>
<dbReference type="HOGENOM" id="CLU_1739318_0_0_6"/>
<keyword evidence="4" id="KW-1185">Reference proteome</keyword>